<reference evidence="3" key="1">
    <citation type="journal article" date="2014" name="Int. J. Syst. Evol. Microbiol.">
        <title>Complete genome sequence of Corynebacterium casei LMG S-19264T (=DSM 44701T), isolated from a smear-ripened cheese.</title>
        <authorList>
            <consortium name="US DOE Joint Genome Institute (JGI-PGF)"/>
            <person name="Walter F."/>
            <person name="Albersmeier A."/>
            <person name="Kalinowski J."/>
            <person name="Ruckert C."/>
        </authorList>
    </citation>
    <scope>NUCLEOTIDE SEQUENCE</scope>
    <source>
        <strain evidence="3">CCM 7897</strain>
    </source>
</reference>
<dbReference type="AlphaFoldDB" id="A0A917FFH2"/>
<evidence type="ECO:0000313" key="4">
    <source>
        <dbReference type="Proteomes" id="UP000606044"/>
    </source>
</evidence>
<dbReference type="PANTHER" id="PTHR43540">
    <property type="entry name" value="PEROXYUREIDOACRYLATE/UREIDOACRYLATE AMIDOHYDROLASE-RELATED"/>
    <property type="match status" value="1"/>
</dbReference>
<accession>A0A917FFH2</accession>
<keyword evidence="4" id="KW-1185">Reference proteome</keyword>
<reference evidence="3" key="2">
    <citation type="submission" date="2020-09" db="EMBL/GenBank/DDBJ databases">
        <authorList>
            <person name="Sun Q."/>
            <person name="Sedlacek I."/>
        </authorList>
    </citation>
    <scope>NUCLEOTIDE SEQUENCE</scope>
    <source>
        <strain evidence="3">CCM 7897</strain>
    </source>
</reference>
<evidence type="ECO:0000313" key="3">
    <source>
        <dbReference type="EMBL" id="GGF70725.1"/>
    </source>
</evidence>
<dbReference type="Pfam" id="PF00857">
    <property type="entry name" value="Isochorismatase"/>
    <property type="match status" value="1"/>
</dbReference>
<dbReference type="Gene3D" id="3.40.50.850">
    <property type="entry name" value="Isochorismatase-like"/>
    <property type="match status" value="1"/>
</dbReference>
<evidence type="ECO:0000259" key="2">
    <source>
        <dbReference type="Pfam" id="PF00857"/>
    </source>
</evidence>
<feature type="domain" description="Isochorismatase-like" evidence="2">
    <location>
        <begin position="5"/>
        <end position="164"/>
    </location>
</feature>
<name>A0A917FFH2_9HYPH</name>
<proteinExistence type="predicted"/>
<dbReference type="SUPFAM" id="SSF52499">
    <property type="entry name" value="Isochorismatase-like hydrolases"/>
    <property type="match status" value="1"/>
</dbReference>
<protein>
    <submittedName>
        <fullName evidence="3">Isochorismatase</fullName>
    </submittedName>
</protein>
<evidence type="ECO:0000256" key="1">
    <source>
        <dbReference type="ARBA" id="ARBA00022801"/>
    </source>
</evidence>
<gene>
    <name evidence="3" type="ORF">GCM10007301_33080</name>
</gene>
<sequence>MTRTLLVIDIQNDYFPGGVLPLWQAEETEQRIVAAIGQARAAGDKIVLVRHISVAETGLFAAGGAGNHIRSAILDAAGDAPVVTKHVADSFQETDLAHHLSGTDELLVCGMMTQNCVVFTALSRAADGFQVQVLGDLCTAPTETVHRIALNALQSKTRVITAEQAWAHAPVPAPAAL</sequence>
<dbReference type="PANTHER" id="PTHR43540:SF15">
    <property type="entry name" value="BLR5631 PROTEIN"/>
    <property type="match status" value="1"/>
</dbReference>
<organism evidence="3 4">
    <name type="scientific">Azorhizobium oxalatiphilum</name>
    <dbReference type="NCBI Taxonomy" id="980631"/>
    <lineage>
        <taxon>Bacteria</taxon>
        <taxon>Pseudomonadati</taxon>
        <taxon>Pseudomonadota</taxon>
        <taxon>Alphaproteobacteria</taxon>
        <taxon>Hyphomicrobiales</taxon>
        <taxon>Xanthobacteraceae</taxon>
        <taxon>Azorhizobium</taxon>
    </lineage>
</organism>
<dbReference type="InterPro" id="IPR050272">
    <property type="entry name" value="Isochorismatase-like_hydrls"/>
</dbReference>
<dbReference type="Proteomes" id="UP000606044">
    <property type="component" value="Unassembled WGS sequence"/>
</dbReference>
<dbReference type="EMBL" id="BMCT01000004">
    <property type="protein sequence ID" value="GGF70725.1"/>
    <property type="molecule type" value="Genomic_DNA"/>
</dbReference>
<dbReference type="RefSeq" id="WP_188580498.1">
    <property type="nucleotide sequence ID" value="NZ_BMCT01000004.1"/>
</dbReference>
<dbReference type="GO" id="GO:0016787">
    <property type="term" value="F:hydrolase activity"/>
    <property type="evidence" value="ECO:0007669"/>
    <property type="project" value="UniProtKB-KW"/>
</dbReference>
<dbReference type="InterPro" id="IPR000868">
    <property type="entry name" value="Isochorismatase-like_dom"/>
</dbReference>
<keyword evidence="1" id="KW-0378">Hydrolase</keyword>
<dbReference type="InterPro" id="IPR036380">
    <property type="entry name" value="Isochorismatase-like_sf"/>
</dbReference>
<comment type="caution">
    <text evidence="3">The sequence shown here is derived from an EMBL/GenBank/DDBJ whole genome shotgun (WGS) entry which is preliminary data.</text>
</comment>